<comment type="subcellular location">
    <subcellularLocation>
        <location evidence="5">Endomembrane system</location>
        <topology evidence="5">Lipid-anchor</topology>
        <orientation evidence="5">Cytoplasmic side</orientation>
    </subcellularLocation>
</comment>
<name>A0A7R9QBG3_9ACAR</name>
<dbReference type="OrthoDB" id="5976022at2759"/>
<dbReference type="GO" id="GO:0003924">
    <property type="term" value="F:GTPase activity"/>
    <property type="evidence" value="ECO:0007669"/>
    <property type="project" value="InterPro"/>
</dbReference>
<evidence type="ECO:0000313" key="6">
    <source>
        <dbReference type="EMBL" id="CAD7637980.1"/>
    </source>
</evidence>
<keyword evidence="3" id="KW-0342">GTP-binding</keyword>
<dbReference type="GO" id="GO:0012505">
    <property type="term" value="C:endomembrane system"/>
    <property type="evidence" value="ECO:0007669"/>
    <property type="project" value="UniProtKB-SubCell"/>
</dbReference>
<dbReference type="Gene3D" id="3.40.50.300">
    <property type="entry name" value="P-loop containing nucleotide triphosphate hydrolases"/>
    <property type="match status" value="1"/>
</dbReference>
<evidence type="ECO:0000256" key="1">
    <source>
        <dbReference type="ARBA" id="ARBA00022481"/>
    </source>
</evidence>
<evidence type="ECO:0000256" key="5">
    <source>
        <dbReference type="ARBA" id="ARBA00046278"/>
    </source>
</evidence>
<evidence type="ECO:0000256" key="2">
    <source>
        <dbReference type="ARBA" id="ARBA00022741"/>
    </source>
</evidence>
<accession>A0A7R9QBG3</accession>
<dbReference type="AlphaFoldDB" id="A0A7R9QBG3"/>
<evidence type="ECO:0000256" key="3">
    <source>
        <dbReference type="ARBA" id="ARBA00023134"/>
    </source>
</evidence>
<feature type="non-terminal residue" evidence="6">
    <location>
        <position position="125"/>
    </location>
</feature>
<protein>
    <submittedName>
        <fullName evidence="6">Uncharacterized protein</fullName>
    </submittedName>
</protein>
<dbReference type="InterPro" id="IPR001806">
    <property type="entry name" value="Small_GTPase"/>
</dbReference>
<gene>
    <name evidence="6" type="ORF">OSB1V03_LOCUS17191</name>
</gene>
<dbReference type="PROSITE" id="PS51419">
    <property type="entry name" value="RAB"/>
    <property type="match status" value="1"/>
</dbReference>
<keyword evidence="7" id="KW-1185">Reference proteome</keyword>
<dbReference type="PROSITE" id="PS51421">
    <property type="entry name" value="RAS"/>
    <property type="match status" value="1"/>
</dbReference>
<sequence length="125" mass="14695">MEQFTAMRDLYIKKSHGFMLIYLIADQSTFNDLQDIRQGILRVKDTDDVPMILVGIKRKRKDKRVVDIDQVAKLAKSFNDCAFIELTSRDHDHVNEVFYELVRQVDKKLPDVTQNDSTKQSRFLM</sequence>
<proteinExistence type="predicted"/>
<dbReference type="InterPro" id="IPR027417">
    <property type="entry name" value="P-loop_NTPase"/>
</dbReference>
<dbReference type="Proteomes" id="UP000759131">
    <property type="component" value="Unassembled WGS sequence"/>
</dbReference>
<dbReference type="Pfam" id="PF00071">
    <property type="entry name" value="Ras"/>
    <property type="match status" value="1"/>
</dbReference>
<evidence type="ECO:0000313" key="7">
    <source>
        <dbReference type="Proteomes" id="UP000759131"/>
    </source>
</evidence>
<dbReference type="GO" id="GO:0007165">
    <property type="term" value="P:signal transduction"/>
    <property type="evidence" value="ECO:0007669"/>
    <property type="project" value="InterPro"/>
</dbReference>
<dbReference type="EMBL" id="OC874872">
    <property type="protein sequence ID" value="CAD7637980.1"/>
    <property type="molecule type" value="Genomic_DNA"/>
</dbReference>
<keyword evidence="2" id="KW-0547">Nucleotide-binding</keyword>
<keyword evidence="1" id="KW-0488">Methylation</keyword>
<dbReference type="SMART" id="SM00175">
    <property type="entry name" value="RAB"/>
    <property type="match status" value="1"/>
</dbReference>
<dbReference type="InterPro" id="IPR020849">
    <property type="entry name" value="Small_GTPase_Ras-type"/>
</dbReference>
<dbReference type="GO" id="GO:0005525">
    <property type="term" value="F:GTP binding"/>
    <property type="evidence" value="ECO:0007669"/>
    <property type="project" value="UniProtKB-KW"/>
</dbReference>
<evidence type="ECO:0000256" key="4">
    <source>
        <dbReference type="ARBA" id="ARBA00023288"/>
    </source>
</evidence>
<dbReference type="SMART" id="SM00173">
    <property type="entry name" value="RAS"/>
    <property type="match status" value="1"/>
</dbReference>
<dbReference type="GO" id="GO:0016020">
    <property type="term" value="C:membrane"/>
    <property type="evidence" value="ECO:0007669"/>
    <property type="project" value="InterPro"/>
</dbReference>
<dbReference type="EMBL" id="CAJPIZ010020297">
    <property type="protein sequence ID" value="CAG2117238.1"/>
    <property type="molecule type" value="Genomic_DNA"/>
</dbReference>
<keyword evidence="4" id="KW-0449">Lipoprotein</keyword>
<dbReference type="SUPFAM" id="SSF52540">
    <property type="entry name" value="P-loop containing nucleoside triphosphate hydrolases"/>
    <property type="match status" value="1"/>
</dbReference>
<dbReference type="PANTHER" id="PTHR24070">
    <property type="entry name" value="RAS, DI-RAS, AND RHEB FAMILY MEMBERS OF SMALL GTPASE SUPERFAMILY"/>
    <property type="match status" value="1"/>
</dbReference>
<reference evidence="6" key="1">
    <citation type="submission" date="2020-11" db="EMBL/GenBank/DDBJ databases">
        <authorList>
            <person name="Tran Van P."/>
        </authorList>
    </citation>
    <scope>NUCLEOTIDE SEQUENCE</scope>
</reference>
<organism evidence="6">
    <name type="scientific">Medioppia subpectinata</name>
    <dbReference type="NCBI Taxonomy" id="1979941"/>
    <lineage>
        <taxon>Eukaryota</taxon>
        <taxon>Metazoa</taxon>
        <taxon>Ecdysozoa</taxon>
        <taxon>Arthropoda</taxon>
        <taxon>Chelicerata</taxon>
        <taxon>Arachnida</taxon>
        <taxon>Acari</taxon>
        <taxon>Acariformes</taxon>
        <taxon>Sarcoptiformes</taxon>
        <taxon>Oribatida</taxon>
        <taxon>Brachypylina</taxon>
        <taxon>Oppioidea</taxon>
        <taxon>Oppiidae</taxon>
        <taxon>Medioppia</taxon>
    </lineage>
</organism>
<dbReference type="PRINTS" id="PR00449">
    <property type="entry name" value="RASTRNSFRMNG"/>
</dbReference>